<protein>
    <submittedName>
        <fullName evidence="2">Uncharacterized protein</fullName>
    </submittedName>
</protein>
<dbReference type="NCBIfam" id="TIGR02532">
    <property type="entry name" value="IV_pilin_GFxxxE"/>
    <property type="match status" value="1"/>
</dbReference>
<gene>
    <name evidence="2" type="ORF">US31_C0009G0025</name>
</gene>
<evidence type="ECO:0000313" key="3">
    <source>
        <dbReference type="Proteomes" id="UP000034508"/>
    </source>
</evidence>
<dbReference type="Proteomes" id="UP000034508">
    <property type="component" value="Unassembled WGS sequence"/>
</dbReference>
<dbReference type="EMBL" id="LBSM01000009">
    <property type="protein sequence ID" value="KKQ18126.1"/>
    <property type="molecule type" value="Genomic_DNA"/>
</dbReference>
<keyword evidence="1" id="KW-0472">Membrane</keyword>
<accession>A0A0G0IQ57</accession>
<evidence type="ECO:0000313" key="2">
    <source>
        <dbReference type="EMBL" id="KKQ18126.1"/>
    </source>
</evidence>
<keyword evidence="1" id="KW-0812">Transmembrane</keyword>
<dbReference type="Pfam" id="PF07963">
    <property type="entry name" value="N_methyl"/>
    <property type="match status" value="1"/>
</dbReference>
<keyword evidence="1" id="KW-1133">Transmembrane helix</keyword>
<name>A0A0G0IQ57_9BACT</name>
<organism evidence="2 3">
    <name type="scientific">Berkelbacteria bacterium GW2011_GWA1_36_9</name>
    <dbReference type="NCBI Taxonomy" id="1618331"/>
    <lineage>
        <taxon>Bacteria</taxon>
        <taxon>Candidatus Berkelbacteria</taxon>
    </lineage>
</organism>
<comment type="caution">
    <text evidence="2">The sequence shown here is derived from an EMBL/GenBank/DDBJ whole genome shotgun (WGS) entry which is preliminary data.</text>
</comment>
<dbReference type="AlphaFoldDB" id="A0A0G0IQ57"/>
<evidence type="ECO:0000256" key="1">
    <source>
        <dbReference type="SAM" id="Phobius"/>
    </source>
</evidence>
<proteinExistence type="predicted"/>
<dbReference type="InterPro" id="IPR012902">
    <property type="entry name" value="N_methyl_site"/>
</dbReference>
<dbReference type="PROSITE" id="PS00409">
    <property type="entry name" value="PROKAR_NTER_METHYL"/>
    <property type="match status" value="1"/>
</dbReference>
<reference evidence="2 3" key="1">
    <citation type="journal article" date="2015" name="Nature">
        <title>rRNA introns, odd ribosomes, and small enigmatic genomes across a large radiation of phyla.</title>
        <authorList>
            <person name="Brown C.T."/>
            <person name="Hug L.A."/>
            <person name="Thomas B.C."/>
            <person name="Sharon I."/>
            <person name="Castelle C.J."/>
            <person name="Singh A."/>
            <person name="Wilkins M.J."/>
            <person name="Williams K.H."/>
            <person name="Banfield J.F."/>
        </authorList>
    </citation>
    <scope>NUCLEOTIDE SEQUENCE [LARGE SCALE GENOMIC DNA]</scope>
</reference>
<feature type="transmembrane region" description="Helical" evidence="1">
    <location>
        <begin position="12"/>
        <end position="35"/>
    </location>
</feature>
<sequence length="132" mass="14292">MSKNLFIKSHKGFTLIEILIATSILVMVGVAAIGVERNFMGSASVNKHKLQATGLAQEGISAVRVIYNNHLLGEGKPALPEGSNTIIYYLDANNALQPCPGNNCDKNTTNVNWNIPQNNVTFTRTITIPDNP</sequence>